<evidence type="ECO:0000313" key="2">
    <source>
        <dbReference type="Proteomes" id="UP000887575"/>
    </source>
</evidence>
<sequence>MRTFFYFSFFTAIFAQDIWYKCVKTDLDFEIRRFNLAIGINETYSYNSGDVNMVYQAVFAAFRQDIPGVCRARSAFAYYLGATYSDCMDPFTIAAIASTEITAFDAVSYGQIWNRLEFACGGGFSIAIADYPCIYSATQTSRFSACYQEFRNATNNYSDFNIFCKGVAVYAQCGETAVREMQCKNDLSAWYLCESLRYGNGKLCPGLRCFTNYL</sequence>
<feature type="signal peptide" evidence="1">
    <location>
        <begin position="1"/>
        <end position="15"/>
    </location>
</feature>
<dbReference type="AlphaFoldDB" id="A0AAF3ENW8"/>
<name>A0AAF3ENW8_9BILA</name>
<protein>
    <submittedName>
        <fullName evidence="3 4">Uncharacterized protein</fullName>
    </submittedName>
</protein>
<evidence type="ECO:0000256" key="1">
    <source>
        <dbReference type="SAM" id="SignalP"/>
    </source>
</evidence>
<proteinExistence type="predicted"/>
<accession>A0AAF3ENW8</accession>
<dbReference type="WBParaSite" id="MBELARI_LOCUS15673">
    <property type="protein sequence ID" value="MBELARI_LOCUS15673"/>
    <property type="gene ID" value="MBELARI_LOCUS15673"/>
</dbReference>
<dbReference type="PANTHER" id="PTHR34311">
    <property type="entry name" value="PROTEIN CBG21698-RELATED"/>
    <property type="match status" value="1"/>
</dbReference>
<keyword evidence="2" id="KW-1185">Reference proteome</keyword>
<organism evidence="2 3">
    <name type="scientific">Mesorhabditis belari</name>
    <dbReference type="NCBI Taxonomy" id="2138241"/>
    <lineage>
        <taxon>Eukaryota</taxon>
        <taxon>Metazoa</taxon>
        <taxon>Ecdysozoa</taxon>
        <taxon>Nematoda</taxon>
        <taxon>Chromadorea</taxon>
        <taxon>Rhabditida</taxon>
        <taxon>Rhabditina</taxon>
        <taxon>Rhabditomorpha</taxon>
        <taxon>Rhabditoidea</taxon>
        <taxon>Rhabditidae</taxon>
        <taxon>Mesorhabditinae</taxon>
        <taxon>Mesorhabditis</taxon>
    </lineage>
</organism>
<keyword evidence="1" id="KW-0732">Signal</keyword>
<feature type="chain" id="PRO_5041856411" evidence="1">
    <location>
        <begin position="16"/>
        <end position="214"/>
    </location>
</feature>
<dbReference type="WBParaSite" id="MBELARI_LOCUS3758">
    <property type="protein sequence ID" value="MBELARI_LOCUS3758"/>
    <property type="gene ID" value="MBELARI_LOCUS3758"/>
</dbReference>
<dbReference type="Proteomes" id="UP000887575">
    <property type="component" value="Unassembled WGS sequence"/>
</dbReference>
<evidence type="ECO:0000313" key="3">
    <source>
        <dbReference type="WBParaSite" id="MBELARI_LOCUS15673"/>
    </source>
</evidence>
<reference evidence="3 4" key="1">
    <citation type="submission" date="2024-02" db="UniProtKB">
        <authorList>
            <consortium name="WormBaseParasite"/>
        </authorList>
    </citation>
    <scope>IDENTIFICATION</scope>
</reference>
<evidence type="ECO:0000313" key="4">
    <source>
        <dbReference type="WBParaSite" id="MBELARI_LOCUS3758"/>
    </source>
</evidence>